<feature type="transmembrane region" description="Helical" evidence="6">
    <location>
        <begin position="386"/>
        <end position="406"/>
    </location>
</feature>
<organism evidence="7 8">
    <name type="scientific">Actinoallomurus vinaceus</name>
    <dbReference type="NCBI Taxonomy" id="1080074"/>
    <lineage>
        <taxon>Bacteria</taxon>
        <taxon>Bacillati</taxon>
        <taxon>Actinomycetota</taxon>
        <taxon>Actinomycetes</taxon>
        <taxon>Streptosporangiales</taxon>
        <taxon>Thermomonosporaceae</taxon>
        <taxon>Actinoallomurus</taxon>
    </lineage>
</organism>
<dbReference type="Proteomes" id="UP001501442">
    <property type="component" value="Unassembled WGS sequence"/>
</dbReference>
<keyword evidence="3 6" id="KW-0812">Transmembrane</keyword>
<evidence type="ECO:0000256" key="4">
    <source>
        <dbReference type="ARBA" id="ARBA00022989"/>
    </source>
</evidence>
<dbReference type="Pfam" id="PF07690">
    <property type="entry name" value="MFS_1"/>
    <property type="match status" value="1"/>
</dbReference>
<dbReference type="EMBL" id="BAABHK010000003">
    <property type="protein sequence ID" value="GAA4624172.1"/>
    <property type="molecule type" value="Genomic_DNA"/>
</dbReference>
<dbReference type="PANTHER" id="PTHR23513:SF11">
    <property type="entry name" value="STAPHYLOFERRIN A TRANSPORTER"/>
    <property type="match status" value="1"/>
</dbReference>
<evidence type="ECO:0000256" key="3">
    <source>
        <dbReference type="ARBA" id="ARBA00022692"/>
    </source>
</evidence>
<feature type="transmembrane region" description="Helical" evidence="6">
    <location>
        <begin position="297"/>
        <end position="316"/>
    </location>
</feature>
<keyword evidence="2" id="KW-1003">Cell membrane</keyword>
<evidence type="ECO:0000256" key="2">
    <source>
        <dbReference type="ARBA" id="ARBA00022475"/>
    </source>
</evidence>
<evidence type="ECO:0000313" key="7">
    <source>
        <dbReference type="EMBL" id="GAA4624172.1"/>
    </source>
</evidence>
<dbReference type="InterPro" id="IPR011701">
    <property type="entry name" value="MFS"/>
</dbReference>
<dbReference type="Gene3D" id="1.20.1250.20">
    <property type="entry name" value="MFS general substrate transporter like domains"/>
    <property type="match status" value="1"/>
</dbReference>
<sequence>MSGSATRRRAASARPARPEWPGRGDFVRLWVGQALSDLGSRASGTAFTLLVLAETHSPVKAGVAGAFSMAGFLVAHLFGGLVADRHPRRTVMIACDAVSLAALLVFTATLLTGRFSFLVAVGMCLVSGLAYGVFSVAETAAVSYVADGDRLPRALVLNQARSYGAGLSGPPLGGLLLGLGRAVPFAADAVSHVVSLVLLRRMRSPLGRPDPGSGRALDRGSLTQGWRNVLNTPFIRLTGAFVAVTDFLINALRLVIVVLAQRGGGSSVHVGLILACGSAGGLLGALVGSRTRTRPSLLRVFVIAVPLGTAGLFALLSVSQGFAIGAVYALVFAAWPLWQGLVTARWMTLVPDHERAQTFAAVRLMTATPSLFAGLAGGWLIVQVGSQHSCLVLAAVMAAVGLAAALPSSRRALSVRAED</sequence>
<keyword evidence="4 6" id="KW-1133">Transmembrane helix</keyword>
<protein>
    <submittedName>
        <fullName evidence="7">MFS transporter</fullName>
    </submittedName>
</protein>
<feature type="transmembrane region" description="Helical" evidence="6">
    <location>
        <begin position="90"/>
        <end position="111"/>
    </location>
</feature>
<feature type="transmembrane region" description="Helical" evidence="6">
    <location>
        <begin position="266"/>
        <end position="285"/>
    </location>
</feature>
<feature type="transmembrane region" description="Helical" evidence="6">
    <location>
        <begin position="117"/>
        <end position="145"/>
    </location>
</feature>
<accession>A0ABP8U8Q7</accession>
<feature type="transmembrane region" description="Helical" evidence="6">
    <location>
        <begin position="237"/>
        <end position="260"/>
    </location>
</feature>
<feature type="transmembrane region" description="Helical" evidence="6">
    <location>
        <begin position="359"/>
        <end position="380"/>
    </location>
</feature>
<proteinExistence type="predicted"/>
<name>A0ABP8U8Q7_9ACTN</name>
<keyword evidence="5 6" id="KW-0472">Membrane</keyword>
<dbReference type="RefSeq" id="WP_345430722.1">
    <property type="nucleotide sequence ID" value="NZ_BAABHK010000003.1"/>
</dbReference>
<evidence type="ECO:0000256" key="5">
    <source>
        <dbReference type="ARBA" id="ARBA00023136"/>
    </source>
</evidence>
<reference evidence="8" key="1">
    <citation type="journal article" date="2019" name="Int. J. Syst. Evol. Microbiol.">
        <title>The Global Catalogue of Microorganisms (GCM) 10K type strain sequencing project: providing services to taxonomists for standard genome sequencing and annotation.</title>
        <authorList>
            <consortium name="The Broad Institute Genomics Platform"/>
            <consortium name="The Broad Institute Genome Sequencing Center for Infectious Disease"/>
            <person name="Wu L."/>
            <person name="Ma J."/>
        </authorList>
    </citation>
    <scope>NUCLEOTIDE SEQUENCE [LARGE SCALE GENOMIC DNA]</scope>
    <source>
        <strain evidence="8">JCM 17939</strain>
    </source>
</reference>
<feature type="transmembrane region" description="Helical" evidence="6">
    <location>
        <begin position="322"/>
        <end position="338"/>
    </location>
</feature>
<evidence type="ECO:0000256" key="1">
    <source>
        <dbReference type="ARBA" id="ARBA00004651"/>
    </source>
</evidence>
<comment type="caution">
    <text evidence="7">The sequence shown here is derived from an EMBL/GenBank/DDBJ whole genome shotgun (WGS) entry which is preliminary data.</text>
</comment>
<feature type="transmembrane region" description="Helical" evidence="6">
    <location>
        <begin position="61"/>
        <end position="83"/>
    </location>
</feature>
<comment type="subcellular location">
    <subcellularLocation>
        <location evidence="1">Cell membrane</location>
        <topology evidence="1">Multi-pass membrane protein</topology>
    </subcellularLocation>
</comment>
<keyword evidence="8" id="KW-1185">Reference proteome</keyword>
<dbReference type="SUPFAM" id="SSF103473">
    <property type="entry name" value="MFS general substrate transporter"/>
    <property type="match status" value="1"/>
</dbReference>
<evidence type="ECO:0000256" key="6">
    <source>
        <dbReference type="SAM" id="Phobius"/>
    </source>
</evidence>
<evidence type="ECO:0000313" key="8">
    <source>
        <dbReference type="Proteomes" id="UP001501442"/>
    </source>
</evidence>
<dbReference type="PANTHER" id="PTHR23513">
    <property type="entry name" value="INTEGRAL MEMBRANE EFFLUX PROTEIN-RELATED"/>
    <property type="match status" value="1"/>
</dbReference>
<dbReference type="CDD" id="cd06173">
    <property type="entry name" value="MFS_MefA_like"/>
    <property type="match status" value="1"/>
</dbReference>
<dbReference type="InterPro" id="IPR036259">
    <property type="entry name" value="MFS_trans_sf"/>
</dbReference>
<gene>
    <name evidence="7" type="ORF">GCM10023196_023280</name>
</gene>